<evidence type="ECO:0000259" key="14">
    <source>
        <dbReference type="PROSITE" id="PS50974"/>
    </source>
</evidence>
<dbReference type="CDD" id="cd00740">
    <property type="entry name" value="MeTr"/>
    <property type="match status" value="1"/>
</dbReference>
<dbReference type="PANTHER" id="PTHR45833:SF1">
    <property type="entry name" value="METHIONINE SYNTHASE"/>
    <property type="match status" value="1"/>
</dbReference>
<feature type="domain" description="B12-binding" evidence="15">
    <location>
        <begin position="420"/>
        <end position="555"/>
    </location>
</feature>
<gene>
    <name evidence="17" type="ORF">MACH07_18340</name>
</gene>
<dbReference type="RefSeq" id="WP_338193350.1">
    <property type="nucleotide sequence ID" value="NZ_AP027268.1"/>
</dbReference>
<comment type="similarity">
    <text evidence="1">Belongs to the vitamin-B12 dependent methionine synthase family.</text>
</comment>
<dbReference type="GO" id="GO:0032259">
    <property type="term" value="P:methylation"/>
    <property type="evidence" value="ECO:0007669"/>
    <property type="project" value="UniProtKB-KW"/>
</dbReference>
<name>A0AA48KLD4_9FLAO</name>
<comment type="cofactor">
    <cofactor evidence="10">
        <name>Zn(2+)</name>
        <dbReference type="ChEBI" id="CHEBI:29105"/>
    </cofactor>
</comment>
<feature type="binding site" evidence="12">
    <location>
        <position position="478"/>
    </location>
    <ligand>
        <name>methylcob(III)alamin</name>
        <dbReference type="ChEBI" id="CHEBI:28115"/>
    </ligand>
</feature>
<dbReference type="Pfam" id="PF00809">
    <property type="entry name" value="Pterin_bind"/>
    <property type="match status" value="1"/>
</dbReference>
<keyword evidence="5 10" id="KW-0949">S-adenosyl-L-methionine</keyword>
<dbReference type="CDD" id="cd02069">
    <property type="entry name" value="methionine_synthase_B12_BD"/>
    <property type="match status" value="1"/>
</dbReference>
<dbReference type="Pfam" id="PF02310">
    <property type="entry name" value="B12-binding"/>
    <property type="match status" value="1"/>
</dbReference>
<dbReference type="GO" id="GO:0050667">
    <property type="term" value="P:homocysteine metabolic process"/>
    <property type="evidence" value="ECO:0007669"/>
    <property type="project" value="TreeGrafter"/>
</dbReference>
<evidence type="ECO:0000256" key="8">
    <source>
        <dbReference type="ARBA" id="ARBA00023285"/>
    </source>
</evidence>
<dbReference type="Gene3D" id="1.10.1240.10">
    <property type="entry name" value="Methionine synthase domain"/>
    <property type="match status" value="1"/>
</dbReference>
<evidence type="ECO:0000256" key="1">
    <source>
        <dbReference type="ARBA" id="ARBA00010398"/>
    </source>
</evidence>
<evidence type="ECO:0000256" key="12">
    <source>
        <dbReference type="PIRSR" id="PIRSR000381-2"/>
    </source>
</evidence>
<evidence type="ECO:0000256" key="7">
    <source>
        <dbReference type="ARBA" id="ARBA00022737"/>
    </source>
</evidence>
<dbReference type="SUPFAM" id="SSF52242">
    <property type="entry name" value="Cobalamin (vitamin B12)-binding domain"/>
    <property type="match status" value="1"/>
</dbReference>
<comment type="cofactor">
    <cofactor evidence="10 11">
        <name>methylcob(III)alamin</name>
        <dbReference type="ChEBI" id="CHEBI:28115"/>
    </cofactor>
</comment>
<dbReference type="InterPro" id="IPR036724">
    <property type="entry name" value="Cobalamin-bd_sf"/>
</dbReference>
<dbReference type="InterPro" id="IPR000489">
    <property type="entry name" value="Pterin-binding_dom"/>
</dbReference>
<dbReference type="GO" id="GO:0005829">
    <property type="term" value="C:cytosol"/>
    <property type="evidence" value="ECO:0007669"/>
    <property type="project" value="TreeGrafter"/>
</dbReference>
<dbReference type="AlphaFoldDB" id="A0AA48KLD4"/>
<feature type="binding site" evidence="12">
    <location>
        <begin position="862"/>
        <end position="863"/>
    </location>
    <ligand>
        <name>S-adenosyl-L-methionine</name>
        <dbReference type="ChEBI" id="CHEBI:59789"/>
    </ligand>
</feature>
<dbReference type="InterPro" id="IPR011005">
    <property type="entry name" value="Dihydropteroate_synth-like_sf"/>
</dbReference>
<comment type="domain">
    <text evidence="10">Modular enzyme with four functionally distinct domains. The isolated Hcy-binding domain catalyzes methyl transfer from free methylcobalamin to homocysteine. The Hcy-binding domain in association with the pterin-binding domain catalyzes the methylation of cob(I)alamin by methyltetrahydrofolate and the methylation of homocysteine. The B12-binding domain binds the cofactor. The AdoMet activation domain binds S-adenosyl-L-methionine. Under aerobic conditions cob(I)alamin can be converted to inactive cob(II)alamin. Reductive methylation by S-adenosyl-L-methionine and flavodoxin regenerates methylcobalamin.</text>
</comment>
<keyword evidence="4 10" id="KW-0808">Transferase</keyword>
<dbReference type="Gene3D" id="3.20.20.20">
    <property type="entry name" value="Dihydropteroate synthase-like"/>
    <property type="match status" value="1"/>
</dbReference>
<evidence type="ECO:0000256" key="10">
    <source>
        <dbReference type="PIRNR" id="PIRNR000381"/>
    </source>
</evidence>
<dbReference type="EC" id="2.1.1.13" evidence="9 10"/>
<evidence type="ECO:0000313" key="18">
    <source>
        <dbReference type="Proteomes" id="UP001330184"/>
    </source>
</evidence>
<dbReference type="GO" id="GO:0046653">
    <property type="term" value="P:tetrahydrofolate metabolic process"/>
    <property type="evidence" value="ECO:0007669"/>
    <property type="project" value="TreeGrafter"/>
</dbReference>
<keyword evidence="18" id="KW-1185">Reference proteome</keyword>
<dbReference type="Pfam" id="PF02965">
    <property type="entry name" value="Met_synt_B12"/>
    <property type="match status" value="1"/>
</dbReference>
<feature type="binding site" evidence="12">
    <location>
        <position position="807"/>
    </location>
    <ligand>
        <name>S-adenosyl-L-methionine</name>
        <dbReference type="ChEBI" id="CHEBI:59789"/>
    </ligand>
</feature>
<keyword evidence="6 10" id="KW-0479">Metal-binding</keyword>
<accession>A0AA48KLD4</accession>
<dbReference type="InterPro" id="IPR033706">
    <property type="entry name" value="Met_synthase_B12-bd"/>
</dbReference>
<organism evidence="17 18">
    <name type="scientific">Flagellimonas marinaquae</name>
    <dbReference type="NCBI Taxonomy" id="254955"/>
    <lineage>
        <taxon>Bacteria</taxon>
        <taxon>Pseudomonadati</taxon>
        <taxon>Bacteroidota</taxon>
        <taxon>Flavobacteriia</taxon>
        <taxon>Flavobacteriales</taxon>
        <taxon>Flavobacteriaceae</taxon>
        <taxon>Flagellimonas</taxon>
    </lineage>
</organism>
<dbReference type="InterPro" id="IPR036594">
    <property type="entry name" value="Meth_synthase_dom"/>
</dbReference>
<dbReference type="InterPro" id="IPR037010">
    <property type="entry name" value="VitB12-dep_Met_synth_activ_sf"/>
</dbReference>
<feature type="binding site" evidence="12">
    <location>
        <begin position="430"/>
        <end position="434"/>
    </location>
    <ligand>
        <name>methylcob(III)alamin</name>
        <dbReference type="ChEBI" id="CHEBI:28115"/>
    </ligand>
</feature>
<dbReference type="PROSITE" id="PS50974">
    <property type="entry name" value="ADOMET_ACTIVATION"/>
    <property type="match status" value="1"/>
</dbReference>
<dbReference type="SUPFAM" id="SSF47644">
    <property type="entry name" value="Methionine synthase domain"/>
    <property type="match status" value="1"/>
</dbReference>
<evidence type="ECO:0000256" key="11">
    <source>
        <dbReference type="PIRSR" id="PIRSR000381-1"/>
    </source>
</evidence>
<evidence type="ECO:0000259" key="16">
    <source>
        <dbReference type="PROSITE" id="PS51337"/>
    </source>
</evidence>
<comment type="function">
    <text evidence="10">Catalyzes the transfer of a methyl group from methyl-cobalamin to homocysteine, yielding enzyme-bound cob(I)alamin and methionine. Subsequently, remethylates the cofactor using methyltetrahydrofolate.</text>
</comment>
<dbReference type="FunFam" id="3.40.50.280:FF:000001">
    <property type="entry name" value="Methionine synthase"/>
    <property type="match status" value="1"/>
</dbReference>
<keyword evidence="10" id="KW-0028">Amino-acid biosynthesis</keyword>
<dbReference type="PROSITE" id="PS50972">
    <property type="entry name" value="PTERIN_BINDING"/>
    <property type="match status" value="1"/>
</dbReference>
<dbReference type="GO" id="GO:0031419">
    <property type="term" value="F:cobalamin binding"/>
    <property type="evidence" value="ECO:0007669"/>
    <property type="project" value="UniProtKB-UniRule"/>
</dbReference>
<evidence type="ECO:0000256" key="4">
    <source>
        <dbReference type="ARBA" id="ARBA00022679"/>
    </source>
</evidence>
<dbReference type="Pfam" id="PF02607">
    <property type="entry name" value="B12-binding_2"/>
    <property type="match status" value="1"/>
</dbReference>
<dbReference type="Gene3D" id="3.40.50.280">
    <property type="entry name" value="Cobalamin-binding domain"/>
    <property type="match status" value="1"/>
</dbReference>
<evidence type="ECO:0000259" key="13">
    <source>
        <dbReference type="PROSITE" id="PS50972"/>
    </source>
</evidence>
<dbReference type="GO" id="GO:0008705">
    <property type="term" value="F:methionine synthase activity"/>
    <property type="evidence" value="ECO:0007669"/>
    <property type="project" value="UniProtKB-UniRule"/>
</dbReference>
<comment type="catalytic activity">
    <reaction evidence="10">
        <text>(6S)-5-methyl-5,6,7,8-tetrahydrofolate + L-homocysteine = (6S)-5,6,7,8-tetrahydrofolate + L-methionine</text>
        <dbReference type="Rhea" id="RHEA:11172"/>
        <dbReference type="ChEBI" id="CHEBI:18608"/>
        <dbReference type="ChEBI" id="CHEBI:57453"/>
        <dbReference type="ChEBI" id="CHEBI:57844"/>
        <dbReference type="ChEBI" id="CHEBI:58199"/>
        <dbReference type="EC" id="2.1.1.13"/>
    </reaction>
</comment>
<feature type="binding site" description="axial binding residue" evidence="11">
    <location>
        <position position="433"/>
    </location>
    <ligand>
        <name>methylcob(III)alamin</name>
        <dbReference type="ChEBI" id="CHEBI:28115"/>
    </ligand>
    <ligandPart>
        <name>Co</name>
        <dbReference type="ChEBI" id="CHEBI:27638"/>
    </ligandPart>
</feature>
<dbReference type="InterPro" id="IPR006158">
    <property type="entry name" value="Cobalamin-bd"/>
</dbReference>
<keyword evidence="8 10" id="KW-0170">Cobalt</keyword>
<proteinExistence type="inferred from homology"/>
<keyword evidence="3 10" id="KW-0846">Cobalamin</keyword>
<dbReference type="SUPFAM" id="SSF51717">
    <property type="entry name" value="Dihydropteroate synthetase-like"/>
    <property type="match status" value="1"/>
</dbReference>
<dbReference type="PROSITE" id="PS51337">
    <property type="entry name" value="B12_BINDING_NTER"/>
    <property type="match status" value="1"/>
</dbReference>
<dbReference type="NCBIfam" id="TIGR02082">
    <property type="entry name" value="metH"/>
    <property type="match status" value="1"/>
</dbReference>
<dbReference type="FunFam" id="1.10.1240.10:FF:000001">
    <property type="entry name" value="Methionine synthase"/>
    <property type="match status" value="1"/>
</dbReference>
<feature type="domain" description="AdoMet activation" evidence="14">
    <location>
        <begin position="571"/>
        <end position="898"/>
    </location>
</feature>
<feature type="domain" description="Pterin-binding" evidence="13">
    <location>
        <begin position="32"/>
        <end position="293"/>
    </location>
</feature>
<sequence>MEINEQRTTINEQRFLRLSGLEPLVVTPDSNFINVGERTNVAGSKRFLRLIKEEKYDEALDVARDQVEGGAQIIDINMDDGLIDGKEAMVRFLNLIVSEPDIARVPIMIDSSKWEIIEAGLQVVQGKCVVNSISLKEGEEEFIRHAKLIKRYGAAVIVMAFDEVGQADNFERRIEIAKRSYDVLVNKVNFPPEDIIFDLNIFPVATGMEEHRKNAVDFIEATRWVRVNLPYCSVSGGVSNVSFSFRGNNPVREAINSAFLFHAIKAGMNIGIVNPTMLEVYDDIPKDLLEYVEDVLLDRRDDATERLLEFAETVVGKTKESKVDLSWREEPLQDRITRALVKGIDQYIVEDVEEARQQATKPLEVIEGNLMTGMNVVGDLFGSGKMFLPQVVKSARVMKKAVAYLTPYIEASKDKDAKAAGKILMATVKGDVHDIGKNIVSVVLACNNYEIVDMGVMVPPEKIINKAKEEQVDIIGLSGLITPSLDEMVFLAKEMERQNFEVPLLIGGATTSKAHTAVKIDPQYSHSVVHVNDASRAVTVVGDLLQEETSVKYKKSIKLDYESFRDKFLNRSKHKEYLTLEDARKNKLQIEWNPSDIKKPNQLGVQVLEDFDLTKLEEFIDWSPFFRSWDLHGKYPDILNDEVVGEQAKELFKDAKELLKQVLDEKLLKGKAIFGLFPANQIDEDDIEVDKDGETFVFRTLRQQLKKRETVPNIGLADFIAPKDSGIQDYIGCFCVSTGFGTQELATEFEKNHDDYNSIMIKALADRLAEAFAEYLHKEVRTKHWGYAVDENLDNDALIKEKYRGIRPAPGYPACPDHLEKLTIWDMMKVEEKIGVKLTDSLAMWPAASVSGYYFGHPEAKYFGLGKIKQDQVQDFAERKNIKLEEAQKWLAPNIVDS</sequence>
<feature type="binding site" evidence="12">
    <location>
        <position position="534"/>
    </location>
    <ligand>
        <name>methylcob(III)alamin</name>
        <dbReference type="ChEBI" id="CHEBI:28115"/>
    </ligand>
</feature>
<protein>
    <recommendedName>
        <fullName evidence="9 10">Methionine synthase</fullName>
        <ecNumber evidence="9 10">2.1.1.13</ecNumber>
    </recommendedName>
    <alternativeName>
        <fullName evidence="10">5-methyltetrahydrofolate--homocysteine methyltransferase</fullName>
    </alternativeName>
</protein>
<dbReference type="SMART" id="SM01018">
    <property type="entry name" value="B12-binding_2"/>
    <property type="match status" value="1"/>
</dbReference>
<dbReference type="PROSITE" id="PS51332">
    <property type="entry name" value="B12_BINDING"/>
    <property type="match status" value="1"/>
</dbReference>
<dbReference type="PIRSF" id="PIRSF000381">
    <property type="entry name" value="MetH"/>
    <property type="match status" value="1"/>
</dbReference>
<feature type="domain" description="B12-binding N-terminal" evidence="16">
    <location>
        <begin position="323"/>
        <end position="417"/>
    </location>
</feature>
<feature type="binding site" evidence="12">
    <location>
        <position position="482"/>
    </location>
    <ligand>
        <name>methylcob(III)alamin</name>
        <dbReference type="ChEBI" id="CHEBI:28115"/>
    </ligand>
</feature>
<dbReference type="GO" id="GO:0008270">
    <property type="term" value="F:zinc ion binding"/>
    <property type="evidence" value="ECO:0007669"/>
    <property type="project" value="UniProtKB-UniRule"/>
</dbReference>
<dbReference type="InterPro" id="IPR011822">
    <property type="entry name" value="MetH"/>
</dbReference>
<dbReference type="FunFam" id="3.20.20.20:FF:000002">
    <property type="entry name" value="Methionine synthase"/>
    <property type="match status" value="1"/>
</dbReference>
<keyword evidence="7" id="KW-0677">Repeat</keyword>
<dbReference type="Gene3D" id="3.10.196.10">
    <property type="entry name" value="Vitamin B12-dependent methionine synthase, activation domain"/>
    <property type="match status" value="1"/>
</dbReference>
<feature type="binding site" evidence="12">
    <location>
        <position position="367"/>
    </location>
    <ligand>
        <name>methylcob(III)alamin</name>
        <dbReference type="ChEBI" id="CHEBI:28115"/>
    </ligand>
</feature>
<dbReference type="InterPro" id="IPR003759">
    <property type="entry name" value="Cbl-bd_cap"/>
</dbReference>
<feature type="binding site" evidence="12">
    <location>
        <position position="621"/>
    </location>
    <ligand>
        <name>S-adenosyl-L-methionine</name>
        <dbReference type="ChEBI" id="CHEBI:59789"/>
    </ligand>
</feature>
<dbReference type="NCBIfam" id="NF007024">
    <property type="entry name" value="PRK09490.1"/>
    <property type="match status" value="1"/>
</dbReference>
<evidence type="ECO:0000259" key="15">
    <source>
        <dbReference type="PROSITE" id="PS51332"/>
    </source>
</evidence>
<evidence type="ECO:0000256" key="5">
    <source>
        <dbReference type="ARBA" id="ARBA00022691"/>
    </source>
</evidence>
<evidence type="ECO:0000256" key="9">
    <source>
        <dbReference type="NCBIfam" id="TIGR02082"/>
    </source>
</evidence>
<reference evidence="17 18" key="1">
    <citation type="submission" date="2023-01" db="EMBL/GenBank/DDBJ databases">
        <title>Complete genome sequence of Muricauda aquimarina strain IFOP_LL357.</title>
        <authorList>
            <person name="Gajardo G."/>
            <person name="Ueki S."/>
            <person name="Maruyama F."/>
        </authorList>
    </citation>
    <scope>NUCLEOTIDE SEQUENCE [LARGE SCALE GENOMIC DNA]</scope>
    <source>
        <strain evidence="17 18">IFOP_LL357</strain>
    </source>
</reference>
<keyword evidence="10" id="KW-0862">Zinc</keyword>
<evidence type="ECO:0000256" key="3">
    <source>
        <dbReference type="ARBA" id="ARBA00022628"/>
    </source>
</evidence>
<dbReference type="InterPro" id="IPR050554">
    <property type="entry name" value="Met_Synthase/Corrinoid"/>
</dbReference>
<evidence type="ECO:0000256" key="2">
    <source>
        <dbReference type="ARBA" id="ARBA00022603"/>
    </source>
</evidence>
<dbReference type="PANTHER" id="PTHR45833">
    <property type="entry name" value="METHIONINE SYNTHASE"/>
    <property type="match status" value="1"/>
</dbReference>
<dbReference type="Proteomes" id="UP001330184">
    <property type="component" value="Chromosome"/>
</dbReference>
<comment type="pathway">
    <text evidence="10">Amino-acid biosynthesis; L-methionine biosynthesis via de novo pathway; L-methionine from L-homocysteine (MetH route): step 1/1.</text>
</comment>
<dbReference type="InterPro" id="IPR004223">
    <property type="entry name" value="VitB12-dep_Met_synth_activ_dom"/>
</dbReference>
<keyword evidence="10" id="KW-0486">Methionine biosynthesis</keyword>
<dbReference type="SUPFAM" id="SSF56507">
    <property type="entry name" value="Methionine synthase activation domain-like"/>
    <property type="match status" value="1"/>
</dbReference>
<evidence type="ECO:0000256" key="6">
    <source>
        <dbReference type="ARBA" id="ARBA00022723"/>
    </source>
</evidence>
<dbReference type="EMBL" id="AP027268">
    <property type="protein sequence ID" value="BDW93002.1"/>
    <property type="molecule type" value="Genomic_DNA"/>
</dbReference>
<evidence type="ECO:0000313" key="17">
    <source>
        <dbReference type="EMBL" id="BDW93002.1"/>
    </source>
</evidence>
<keyword evidence="2 10" id="KW-0489">Methyltransferase</keyword>
<dbReference type="Gene3D" id="1.10.288.10">
    <property type="entry name" value="Cobalamin-dependent Methionine Synthase, domain 2"/>
    <property type="match status" value="1"/>
</dbReference>